<dbReference type="EMBL" id="KQ971352">
    <property type="protein sequence ID" value="KYB26629.1"/>
    <property type="molecule type" value="Genomic_DNA"/>
</dbReference>
<dbReference type="Pfam" id="PF00112">
    <property type="entry name" value="Peptidase_C1"/>
    <property type="match status" value="1"/>
</dbReference>
<dbReference type="GO" id="GO:0006508">
    <property type="term" value="P:proteolysis"/>
    <property type="evidence" value="ECO:0007669"/>
    <property type="project" value="InterPro"/>
</dbReference>
<evidence type="ECO:0000256" key="3">
    <source>
        <dbReference type="SAM" id="MobiDB-lite"/>
    </source>
</evidence>
<organism evidence="6 7">
    <name type="scientific">Tribolium castaneum</name>
    <name type="common">Red flour beetle</name>
    <dbReference type="NCBI Taxonomy" id="7070"/>
    <lineage>
        <taxon>Eukaryota</taxon>
        <taxon>Metazoa</taxon>
        <taxon>Ecdysozoa</taxon>
        <taxon>Arthropoda</taxon>
        <taxon>Hexapoda</taxon>
        <taxon>Insecta</taxon>
        <taxon>Pterygota</taxon>
        <taxon>Neoptera</taxon>
        <taxon>Endopterygota</taxon>
        <taxon>Coleoptera</taxon>
        <taxon>Polyphaga</taxon>
        <taxon>Cucujiformia</taxon>
        <taxon>Tenebrionidae</taxon>
        <taxon>Tenebrionidae incertae sedis</taxon>
        <taxon>Tribolium</taxon>
    </lineage>
</organism>
<dbReference type="PROSITE" id="PS50958">
    <property type="entry name" value="SMB_2"/>
    <property type="match status" value="1"/>
</dbReference>
<gene>
    <name evidence="6" type="primary">AUGUSTUS-3.0.2_33581</name>
    <name evidence="6" type="ORF">TcasGA2_TC033581</name>
</gene>
<evidence type="ECO:0000259" key="5">
    <source>
        <dbReference type="PROSITE" id="PS50958"/>
    </source>
</evidence>
<keyword evidence="4" id="KW-0732">Signal</keyword>
<evidence type="ECO:0000313" key="6">
    <source>
        <dbReference type="EMBL" id="KYB26629.1"/>
    </source>
</evidence>
<dbReference type="GO" id="GO:0008234">
    <property type="term" value="F:cysteine-type peptidase activity"/>
    <property type="evidence" value="ECO:0007669"/>
    <property type="project" value="InterPro"/>
</dbReference>
<dbReference type="GO" id="GO:0005615">
    <property type="term" value="C:extracellular space"/>
    <property type="evidence" value="ECO:0000318"/>
    <property type="project" value="GO_Central"/>
</dbReference>
<feature type="compositionally biased region" description="Basic and acidic residues" evidence="3">
    <location>
        <begin position="229"/>
        <end position="238"/>
    </location>
</feature>
<reference evidence="6 7" key="1">
    <citation type="journal article" date="2008" name="Nature">
        <title>The genome of the model beetle and pest Tribolium castaneum.</title>
        <authorList>
            <consortium name="Tribolium Genome Sequencing Consortium"/>
            <person name="Richards S."/>
            <person name="Gibbs R.A."/>
            <person name="Weinstock G.M."/>
            <person name="Brown S.J."/>
            <person name="Denell R."/>
            <person name="Beeman R.W."/>
            <person name="Gibbs R."/>
            <person name="Beeman R.W."/>
            <person name="Brown S.J."/>
            <person name="Bucher G."/>
            <person name="Friedrich M."/>
            <person name="Grimmelikhuijzen C.J."/>
            <person name="Klingler M."/>
            <person name="Lorenzen M."/>
            <person name="Richards S."/>
            <person name="Roth S."/>
            <person name="Schroder R."/>
            <person name="Tautz D."/>
            <person name="Zdobnov E.M."/>
            <person name="Muzny D."/>
            <person name="Gibbs R.A."/>
            <person name="Weinstock G.M."/>
            <person name="Attaway T."/>
            <person name="Bell S."/>
            <person name="Buhay C.J."/>
            <person name="Chandrabose M.N."/>
            <person name="Chavez D."/>
            <person name="Clerk-Blankenburg K.P."/>
            <person name="Cree A."/>
            <person name="Dao M."/>
            <person name="Davis C."/>
            <person name="Chacko J."/>
            <person name="Dinh H."/>
            <person name="Dugan-Rocha S."/>
            <person name="Fowler G."/>
            <person name="Garner T.T."/>
            <person name="Garnes J."/>
            <person name="Gnirke A."/>
            <person name="Hawes A."/>
            <person name="Hernandez J."/>
            <person name="Hines S."/>
            <person name="Holder M."/>
            <person name="Hume J."/>
            <person name="Jhangiani S.N."/>
            <person name="Joshi V."/>
            <person name="Khan Z.M."/>
            <person name="Jackson L."/>
            <person name="Kovar C."/>
            <person name="Kowis A."/>
            <person name="Lee S."/>
            <person name="Lewis L.R."/>
            <person name="Margolis J."/>
            <person name="Morgan M."/>
            <person name="Nazareth L.V."/>
            <person name="Nguyen N."/>
            <person name="Okwuonu G."/>
            <person name="Parker D."/>
            <person name="Richards S."/>
            <person name="Ruiz S.J."/>
            <person name="Santibanez J."/>
            <person name="Savard J."/>
            <person name="Scherer S.E."/>
            <person name="Schneider B."/>
            <person name="Sodergren E."/>
            <person name="Tautz D."/>
            <person name="Vattahil S."/>
            <person name="Villasana D."/>
            <person name="White C.S."/>
            <person name="Wright R."/>
            <person name="Park Y."/>
            <person name="Beeman R.W."/>
            <person name="Lord J."/>
            <person name="Oppert B."/>
            <person name="Lorenzen M."/>
            <person name="Brown S."/>
            <person name="Wang L."/>
            <person name="Savard J."/>
            <person name="Tautz D."/>
            <person name="Richards S."/>
            <person name="Weinstock G."/>
            <person name="Gibbs R.A."/>
            <person name="Liu Y."/>
            <person name="Worley K."/>
            <person name="Weinstock G."/>
            <person name="Elsik C.G."/>
            <person name="Reese J.T."/>
            <person name="Elhaik E."/>
            <person name="Landan G."/>
            <person name="Graur D."/>
            <person name="Arensburger P."/>
            <person name="Atkinson P."/>
            <person name="Beeman R.W."/>
            <person name="Beidler J."/>
            <person name="Brown S.J."/>
            <person name="Demuth J.P."/>
            <person name="Drury D.W."/>
            <person name="Du Y.Z."/>
            <person name="Fujiwara H."/>
            <person name="Lorenzen M."/>
            <person name="Maselli V."/>
            <person name="Osanai M."/>
            <person name="Park Y."/>
            <person name="Robertson H.M."/>
            <person name="Tu Z."/>
            <person name="Wang J.J."/>
            <person name="Wang S."/>
            <person name="Richards S."/>
            <person name="Song H."/>
            <person name="Zhang L."/>
            <person name="Sodergren E."/>
            <person name="Werner D."/>
            <person name="Stanke M."/>
            <person name="Morgenstern B."/>
            <person name="Solovyev V."/>
            <person name="Kosarev P."/>
            <person name="Brown G."/>
            <person name="Chen H.C."/>
            <person name="Ermolaeva O."/>
            <person name="Hlavina W."/>
            <person name="Kapustin Y."/>
            <person name="Kiryutin B."/>
            <person name="Kitts P."/>
            <person name="Maglott D."/>
            <person name="Pruitt K."/>
            <person name="Sapojnikov V."/>
            <person name="Souvorov A."/>
            <person name="Mackey A.J."/>
            <person name="Waterhouse R.M."/>
            <person name="Wyder S."/>
            <person name="Zdobnov E.M."/>
            <person name="Zdobnov E.M."/>
            <person name="Wyder S."/>
            <person name="Kriventseva E.V."/>
            <person name="Kadowaki T."/>
            <person name="Bork P."/>
            <person name="Aranda M."/>
            <person name="Bao R."/>
            <person name="Beermann A."/>
            <person name="Berns N."/>
            <person name="Bolognesi R."/>
            <person name="Bonneton F."/>
            <person name="Bopp D."/>
            <person name="Brown S.J."/>
            <person name="Bucher G."/>
            <person name="Butts T."/>
            <person name="Chaumot A."/>
            <person name="Denell R.E."/>
            <person name="Ferrier D.E."/>
            <person name="Friedrich M."/>
            <person name="Gordon C.M."/>
            <person name="Jindra M."/>
            <person name="Klingler M."/>
            <person name="Lan Q."/>
            <person name="Lattorff H.M."/>
            <person name="Laudet V."/>
            <person name="von Levetsow C."/>
            <person name="Liu Z."/>
            <person name="Lutz R."/>
            <person name="Lynch J.A."/>
            <person name="da Fonseca R.N."/>
            <person name="Posnien N."/>
            <person name="Reuter R."/>
            <person name="Roth S."/>
            <person name="Savard J."/>
            <person name="Schinko J.B."/>
            <person name="Schmitt C."/>
            <person name="Schoppmeier M."/>
            <person name="Schroder R."/>
            <person name="Shippy T.D."/>
            <person name="Simonnet F."/>
            <person name="Marques-Souza H."/>
            <person name="Tautz D."/>
            <person name="Tomoyasu Y."/>
            <person name="Trauner J."/>
            <person name="Van der Zee M."/>
            <person name="Vervoort M."/>
            <person name="Wittkopp N."/>
            <person name="Wimmer E.A."/>
            <person name="Yang X."/>
            <person name="Jones A.K."/>
            <person name="Sattelle D.B."/>
            <person name="Ebert P.R."/>
            <person name="Nelson D."/>
            <person name="Scott J.G."/>
            <person name="Beeman R.W."/>
            <person name="Muthukrishnan S."/>
            <person name="Kramer K.J."/>
            <person name="Arakane Y."/>
            <person name="Beeman R.W."/>
            <person name="Zhu Q."/>
            <person name="Hogenkamp D."/>
            <person name="Dixit R."/>
            <person name="Oppert B."/>
            <person name="Jiang H."/>
            <person name="Zou Z."/>
            <person name="Marshall J."/>
            <person name="Elpidina E."/>
            <person name="Vinokurov K."/>
            <person name="Oppert C."/>
            <person name="Zou Z."/>
            <person name="Evans J."/>
            <person name="Lu Z."/>
            <person name="Zhao P."/>
            <person name="Sumathipala N."/>
            <person name="Altincicek B."/>
            <person name="Vilcinskas A."/>
            <person name="Williams M."/>
            <person name="Hultmark D."/>
            <person name="Hetru C."/>
            <person name="Jiang H."/>
            <person name="Grimmelikhuijzen C.J."/>
            <person name="Hauser F."/>
            <person name="Cazzamali G."/>
            <person name="Williamson M."/>
            <person name="Park Y."/>
            <person name="Li B."/>
            <person name="Tanaka Y."/>
            <person name="Predel R."/>
            <person name="Neupert S."/>
            <person name="Schachtner J."/>
            <person name="Verleyen P."/>
            <person name="Raible F."/>
            <person name="Bork P."/>
            <person name="Friedrich M."/>
            <person name="Walden K.K."/>
            <person name="Robertson H.M."/>
            <person name="Angeli S."/>
            <person name="Foret S."/>
            <person name="Bucher G."/>
            <person name="Schuetz S."/>
            <person name="Maleszka R."/>
            <person name="Wimmer E.A."/>
            <person name="Beeman R.W."/>
            <person name="Lorenzen M."/>
            <person name="Tomoyasu Y."/>
            <person name="Miller S.C."/>
            <person name="Grossmann D."/>
            <person name="Bucher G."/>
        </authorList>
    </citation>
    <scope>NUCLEOTIDE SEQUENCE [LARGE SCALE GENOMIC DNA]</scope>
    <source>
        <strain evidence="6 7">Georgia GA2</strain>
    </source>
</reference>
<feature type="compositionally biased region" description="Basic and acidic residues" evidence="3">
    <location>
        <begin position="87"/>
        <end position="107"/>
    </location>
</feature>
<feature type="chain" id="PRO_5007299837" evidence="4">
    <location>
        <begin position="21"/>
        <end position="821"/>
    </location>
</feature>
<dbReference type="FunCoup" id="A0A139WFH0">
    <property type="interactions" value="1"/>
</dbReference>
<reference evidence="6 7" key="2">
    <citation type="journal article" date="2010" name="Nucleic Acids Res.">
        <title>BeetleBase in 2010: revisions to provide comprehensive genomic information for Tribolium castaneum.</title>
        <authorList>
            <person name="Kim H.S."/>
            <person name="Murphy T."/>
            <person name="Xia J."/>
            <person name="Caragea D."/>
            <person name="Park Y."/>
            <person name="Beeman R.W."/>
            <person name="Lorenzen M.D."/>
            <person name="Butcher S."/>
            <person name="Manak J.R."/>
            <person name="Brown S.J."/>
        </authorList>
    </citation>
    <scope>GENOME REANNOTATION</scope>
    <source>
        <strain evidence="6 7">Georgia GA2</strain>
    </source>
</reference>
<proteinExistence type="inferred from homology"/>
<feature type="region of interest" description="Disordered" evidence="3">
    <location>
        <begin position="229"/>
        <end position="290"/>
    </location>
</feature>
<dbReference type="AlphaFoldDB" id="A0A139WFH0"/>
<evidence type="ECO:0000313" key="7">
    <source>
        <dbReference type="Proteomes" id="UP000007266"/>
    </source>
</evidence>
<dbReference type="SUPFAM" id="SSF54001">
    <property type="entry name" value="Cysteine proteinases"/>
    <property type="match status" value="1"/>
</dbReference>
<dbReference type="eggNOG" id="KOG1544">
    <property type="taxonomic scope" value="Eukaryota"/>
</dbReference>
<feature type="domain" description="SMB" evidence="5">
    <location>
        <begin position="404"/>
        <end position="459"/>
    </location>
</feature>
<dbReference type="CDD" id="cd02620">
    <property type="entry name" value="Peptidase_C1A_CathepsinB"/>
    <property type="match status" value="1"/>
</dbReference>
<dbReference type="InterPro" id="IPR025660">
    <property type="entry name" value="Pept_his_AS"/>
</dbReference>
<feature type="region of interest" description="Disordered" evidence="3">
    <location>
        <begin position="85"/>
        <end position="167"/>
    </location>
</feature>
<dbReference type="InParanoid" id="A0A139WFH0"/>
<dbReference type="FunFam" id="3.90.70.10:FF:000165">
    <property type="entry name" value="Tubulointerstitial nephritis antigen-like"/>
    <property type="match status" value="1"/>
</dbReference>
<dbReference type="InterPro" id="IPR001212">
    <property type="entry name" value="Somatomedin_B_dom"/>
</dbReference>
<comment type="similarity">
    <text evidence="1">Belongs to the peptidase C1 family.</text>
</comment>
<accession>A0A139WFH0</accession>
<feature type="signal peptide" evidence="4">
    <location>
        <begin position="1"/>
        <end position="20"/>
    </location>
</feature>
<dbReference type="InterPro" id="IPR000668">
    <property type="entry name" value="Peptidase_C1A_C"/>
</dbReference>
<sequence>MVKLLKQSVLFWALVLSVKTEDIRRNNSKNNNPGFFEAENVRKLETDENFDEQLKLGSRFSPENEENLQRKWGRKIGLDENLLSRDGLNKRDGENGGKNEERFDDRHIKMHRPKNANQERNTEDRRSKIEESDARHKFMNKQSEKLQRGTEERIDDRQPHRCGQKLHRPENVNRGKIDKENIRSRFLNEASRLEEHFRDNNPRSRRFGLNTELNKRFNEINSRRTGLNDRLARNDPHKFKFPTDQAEKLGRKNHNRIEKRQKGRMQRPEEANLERSTDDRRSKIEESDARHRFNPEFLNEQHEKLQRRTEERNDARQFHRFGQKLRRPENVNLGRQEKLEKSGFKTSVGCDKFQISDIKHRGGDDAPIMASFSWLCPLVALTLLTLTTAQFSDYSDLRGPYCQRRGCCPGRQDDCSEPILGNNEVISEGTLCYCDDFCNRTRNEDCCPDFWTHCKGLPPPPEPPSPILGCTYEGRVYPLNKQIKKNCNVCKCEKMGQNQADMLCEQHQCLIEPSITEAINSNYANYGWSASNYSKFWGHKLEEGIKLRLGTLQPQRFVMHMNPVRRIYDPNSLPREFDSEFKWPGWMSEIQDQGWCGSSWAITTAAVASDRFAILSKGREKVTLSAQHLLSCDRRGQQSCNGGYLDRAWSYIRKIGLVDEQCFPYSATNEKCRIPRRGDLVTANCQLPTNVDRRSKYKVAPAYRVGNETDIMYEILHSGPVQATMKVYHDFFTYKRGIYRHSPISTNDRTGYHSVRIVGWGEEYSPEGLKKYWKVANSWGPEWGENGYFRILRGSNECEIESFVLGTWAEVENKLLLRNEI</sequence>
<feature type="compositionally biased region" description="Basic and acidic residues" evidence="3">
    <location>
        <begin position="120"/>
        <end position="159"/>
    </location>
</feature>
<dbReference type="PROSITE" id="PS00639">
    <property type="entry name" value="THIOL_PROTEASE_HIS"/>
    <property type="match status" value="1"/>
</dbReference>
<name>A0A139WFH0_TRICA</name>
<keyword evidence="7" id="KW-1185">Reference proteome</keyword>
<dbReference type="InterPro" id="IPR038765">
    <property type="entry name" value="Papain-like_cys_pep_sf"/>
</dbReference>
<evidence type="ECO:0000256" key="1">
    <source>
        <dbReference type="ARBA" id="ARBA00008455"/>
    </source>
</evidence>
<evidence type="ECO:0000256" key="4">
    <source>
        <dbReference type="SAM" id="SignalP"/>
    </source>
</evidence>
<dbReference type="GO" id="GO:0005764">
    <property type="term" value="C:lysosome"/>
    <property type="evidence" value="ECO:0000318"/>
    <property type="project" value="GO_Central"/>
</dbReference>
<dbReference type="Gene3D" id="3.90.70.10">
    <property type="entry name" value="Cysteine proteinases"/>
    <property type="match status" value="1"/>
</dbReference>
<dbReference type="Proteomes" id="UP000007266">
    <property type="component" value="Linkage group 7"/>
</dbReference>
<feature type="compositionally biased region" description="Basic and acidic residues" evidence="3">
    <location>
        <begin position="245"/>
        <end position="290"/>
    </location>
</feature>
<dbReference type="PANTHER" id="PTHR12411">
    <property type="entry name" value="CYSTEINE PROTEASE FAMILY C1-RELATED"/>
    <property type="match status" value="1"/>
</dbReference>
<dbReference type="STRING" id="7070.A0A139WFH0"/>
<protein>
    <submittedName>
        <fullName evidence="6">Tubulointerstitial nephritis antigen-like</fullName>
    </submittedName>
</protein>
<keyword evidence="2" id="KW-1015">Disulfide bond</keyword>
<dbReference type="InterPro" id="IPR013128">
    <property type="entry name" value="Peptidase_C1A"/>
</dbReference>
<dbReference type="SMART" id="SM00645">
    <property type="entry name" value="Pept_C1"/>
    <property type="match status" value="1"/>
</dbReference>
<evidence type="ECO:0000256" key="2">
    <source>
        <dbReference type="ARBA" id="ARBA00023157"/>
    </source>
</evidence>